<organism evidence="2 3">
    <name type="scientific">Cupriavidus malaysiensis</name>
    <dbReference type="NCBI Taxonomy" id="367825"/>
    <lineage>
        <taxon>Bacteria</taxon>
        <taxon>Pseudomonadati</taxon>
        <taxon>Pseudomonadota</taxon>
        <taxon>Betaproteobacteria</taxon>
        <taxon>Burkholderiales</taxon>
        <taxon>Burkholderiaceae</taxon>
        <taxon>Cupriavidus</taxon>
    </lineage>
</organism>
<accession>A0A1D9I2G4</accession>
<reference evidence="2 3" key="1">
    <citation type="submission" date="2016-10" db="EMBL/GenBank/DDBJ databases">
        <title>Complete genome sequences of three Cupriavidus strains isolated from various Malaysian environments.</title>
        <authorList>
            <person name="Abdullah A.A.-A."/>
            <person name="Shafie N.A.H."/>
            <person name="Lau N.S."/>
        </authorList>
    </citation>
    <scope>NUCLEOTIDE SEQUENCE [LARGE SCALE GENOMIC DNA]</scope>
    <source>
        <strain evidence="2 3">USMAA1020</strain>
    </source>
</reference>
<keyword evidence="1" id="KW-0472">Membrane</keyword>
<feature type="transmembrane region" description="Helical" evidence="1">
    <location>
        <begin position="37"/>
        <end position="59"/>
    </location>
</feature>
<dbReference type="Proteomes" id="UP000177515">
    <property type="component" value="Chromosome 1"/>
</dbReference>
<evidence type="ECO:0000313" key="2">
    <source>
        <dbReference type="EMBL" id="AOZ06281.1"/>
    </source>
</evidence>
<proteinExistence type="predicted"/>
<keyword evidence="1" id="KW-0812">Transmembrane</keyword>
<keyword evidence="1" id="KW-1133">Transmembrane helix</keyword>
<sequence>MSNGPFLIVGTWLVVDNNLTGKASSNDALVVACLKGLVAGVGNTDLALLLGAIGIGVWLHLRERHEHRRNEYDLT</sequence>
<evidence type="ECO:0000256" key="1">
    <source>
        <dbReference type="SAM" id="Phobius"/>
    </source>
</evidence>
<dbReference type="EMBL" id="CP017754">
    <property type="protein sequence ID" value="AOZ06281.1"/>
    <property type="molecule type" value="Genomic_DNA"/>
</dbReference>
<evidence type="ECO:0000313" key="3">
    <source>
        <dbReference type="Proteomes" id="UP000177515"/>
    </source>
</evidence>
<name>A0A1D9I2G4_9BURK</name>
<keyword evidence="3" id="KW-1185">Reference proteome</keyword>
<gene>
    <name evidence="2" type="ORF">BKK80_10880</name>
</gene>
<protein>
    <submittedName>
        <fullName evidence="2">Uncharacterized protein</fullName>
    </submittedName>
</protein>